<organism evidence="8 9">
    <name type="scientific">Tilletia horrida</name>
    <dbReference type="NCBI Taxonomy" id="155126"/>
    <lineage>
        <taxon>Eukaryota</taxon>
        <taxon>Fungi</taxon>
        <taxon>Dikarya</taxon>
        <taxon>Basidiomycota</taxon>
        <taxon>Ustilaginomycotina</taxon>
        <taxon>Exobasidiomycetes</taxon>
        <taxon>Tilletiales</taxon>
        <taxon>Tilletiaceae</taxon>
        <taxon>Tilletia</taxon>
    </lineage>
</organism>
<sequence>MSLAGRILSVSERASSSSAASSSAPYISLQQRPREIRIGIGSSSSSADDGARTAARRKARHWNRQKVCALCGFAFLILAIIALMSERAKTVTSPFREFAIETWDRFATGTSWLSGRPPEKGAFAGAGAILPLSQSAVQLIKSSSALASERLSWHVLWARPDIPQRLLYSDASMRLGDLDVYDALANITSPTFRSSDEYREYQSIHERLANGAPIQVQAKGTRAQKLDKWKMLPMLAHAWQSFPNQKWYIASEDDTYIFWSTAVRWLSQWNATDLKYFGHVDKAGPGMFKFADIGAGLALSQGIMSRTFGSDTQFASKYDKVVKRWTSGDIVLADVLSQQPSMHNLEPKGGKDLFLKSNVRQVIFTDKLLYAPVLSLHHNAPFELQAMRVFEEQLLPTLEEGDGIRYCDLLEHFAPATVAMSIQMHLKTLNEGQTLATSGLDLDSTRKDWYALEANNLVCGPDCARSRKVPYDASFCATLCEEDRTCLAWALTPNYCAISRGAFRIGQPVGNVTSGWKVGRIAALLHAKPCKDAARRAAQPIAQHWGA</sequence>
<evidence type="ECO:0000256" key="4">
    <source>
        <dbReference type="ARBA" id="ARBA00022968"/>
    </source>
</evidence>
<keyword evidence="9" id="KW-1185">Reference proteome</keyword>
<evidence type="ECO:0000256" key="1">
    <source>
        <dbReference type="ARBA" id="ARBA00004606"/>
    </source>
</evidence>
<dbReference type="PANTHER" id="PTHR23033:SF47">
    <property type="entry name" value="APPLE DOMAIN-CONTAINING PROTEIN-RELATED"/>
    <property type="match status" value="1"/>
</dbReference>
<keyword evidence="5 7" id="KW-1133">Transmembrane helix</keyword>
<dbReference type="Gene3D" id="3.90.550.50">
    <property type="match status" value="1"/>
</dbReference>
<dbReference type="AlphaFoldDB" id="A0AAN6G6N6"/>
<comment type="caution">
    <text evidence="8">The sequence shown here is derived from an EMBL/GenBank/DDBJ whole genome shotgun (WGS) entry which is preliminary data.</text>
</comment>
<dbReference type="GO" id="GO:0016020">
    <property type="term" value="C:membrane"/>
    <property type="evidence" value="ECO:0007669"/>
    <property type="project" value="UniProtKB-SubCell"/>
</dbReference>
<accession>A0AAN6G6N6</accession>
<feature type="transmembrane region" description="Helical" evidence="7">
    <location>
        <begin position="67"/>
        <end position="85"/>
    </location>
</feature>
<dbReference type="EMBL" id="JAPDMQ010000805">
    <property type="protein sequence ID" value="KAK0520361.1"/>
    <property type="molecule type" value="Genomic_DNA"/>
</dbReference>
<evidence type="ECO:0000256" key="7">
    <source>
        <dbReference type="SAM" id="Phobius"/>
    </source>
</evidence>
<evidence type="ECO:0000256" key="6">
    <source>
        <dbReference type="ARBA" id="ARBA00023136"/>
    </source>
</evidence>
<evidence type="ECO:0000256" key="5">
    <source>
        <dbReference type="ARBA" id="ARBA00022989"/>
    </source>
</evidence>
<dbReference type="Proteomes" id="UP001176521">
    <property type="component" value="Unassembled WGS sequence"/>
</dbReference>
<proteinExistence type="inferred from homology"/>
<evidence type="ECO:0000313" key="8">
    <source>
        <dbReference type="EMBL" id="KAK0520361.1"/>
    </source>
</evidence>
<gene>
    <name evidence="8" type="ORF">OC842_007127</name>
</gene>
<evidence type="ECO:0000313" key="9">
    <source>
        <dbReference type="Proteomes" id="UP001176521"/>
    </source>
</evidence>
<protein>
    <recommendedName>
        <fullName evidence="10">Apple domain-containing protein</fullName>
    </recommendedName>
</protein>
<keyword evidence="3 7" id="KW-0812">Transmembrane</keyword>
<keyword evidence="6 7" id="KW-0472">Membrane</keyword>
<comment type="similarity">
    <text evidence="2">Belongs to the glycosyltransferase 31 family. Beta3-Gal-T subfamily.</text>
</comment>
<evidence type="ECO:0008006" key="10">
    <source>
        <dbReference type="Google" id="ProtNLM"/>
    </source>
</evidence>
<comment type="subcellular location">
    <subcellularLocation>
        <location evidence="1">Membrane</location>
        <topology evidence="1">Single-pass type II membrane protein</topology>
    </subcellularLocation>
</comment>
<keyword evidence="4" id="KW-0735">Signal-anchor</keyword>
<reference evidence="8" key="1">
    <citation type="journal article" date="2023" name="PhytoFront">
        <title>Draft Genome Resources of Seven Strains of Tilletia horrida, Causal Agent of Kernel Smut of Rice.</title>
        <authorList>
            <person name="Khanal S."/>
            <person name="Antony Babu S."/>
            <person name="Zhou X.G."/>
        </authorList>
    </citation>
    <scope>NUCLEOTIDE SEQUENCE</scope>
    <source>
        <strain evidence="8">TX3</strain>
    </source>
</reference>
<dbReference type="PANTHER" id="PTHR23033">
    <property type="entry name" value="BETA1,3-GALACTOSYLTRANSFERASE"/>
    <property type="match status" value="1"/>
</dbReference>
<evidence type="ECO:0000256" key="3">
    <source>
        <dbReference type="ARBA" id="ARBA00022692"/>
    </source>
</evidence>
<name>A0AAN6G6N6_9BASI</name>
<dbReference type="InterPro" id="IPR026050">
    <property type="entry name" value="C1GALT1/C1GALT1_chp1"/>
</dbReference>
<evidence type="ECO:0000256" key="2">
    <source>
        <dbReference type="ARBA" id="ARBA00006462"/>
    </source>
</evidence>